<dbReference type="Pfam" id="PF00742">
    <property type="entry name" value="Homoserine_dh"/>
    <property type="match status" value="1"/>
</dbReference>
<name>A0A7X2T284_9CLOT</name>
<evidence type="ECO:0000256" key="18">
    <source>
        <dbReference type="RuleBase" id="RU000579"/>
    </source>
</evidence>
<protein>
    <recommendedName>
        <fullName evidence="6 18">Homoserine dehydrogenase</fullName>
        <ecNumber evidence="5 18">1.1.1.3</ecNumber>
    </recommendedName>
</protein>
<evidence type="ECO:0000256" key="3">
    <source>
        <dbReference type="ARBA" id="ARBA00005062"/>
    </source>
</evidence>
<comment type="cofactor">
    <cofactor evidence="1">
        <name>a metal cation</name>
        <dbReference type="ChEBI" id="CHEBI:25213"/>
    </cofactor>
</comment>
<keyword evidence="8 18" id="KW-0791">Threonine biosynthesis</keyword>
<dbReference type="Pfam" id="PF03447">
    <property type="entry name" value="NAD_binding_3"/>
    <property type="match status" value="1"/>
</dbReference>
<feature type="active site" description="Proton donor" evidence="16">
    <location>
        <position position="206"/>
    </location>
</feature>
<evidence type="ECO:0000256" key="1">
    <source>
        <dbReference type="ARBA" id="ARBA00001920"/>
    </source>
</evidence>
<dbReference type="UniPathway" id="UPA00050">
    <property type="reaction ID" value="UER00063"/>
</dbReference>
<evidence type="ECO:0000313" key="22">
    <source>
        <dbReference type="Proteomes" id="UP000460287"/>
    </source>
</evidence>
<dbReference type="UniPathway" id="UPA00051">
    <property type="reaction ID" value="UER00465"/>
</dbReference>
<feature type="binding site" evidence="17">
    <location>
        <begin position="9"/>
        <end position="16"/>
    </location>
    <ligand>
        <name>NADP(+)</name>
        <dbReference type="ChEBI" id="CHEBI:58349"/>
    </ligand>
</feature>
<dbReference type="InterPro" id="IPR019811">
    <property type="entry name" value="HDH_CS"/>
</dbReference>
<dbReference type="FunFam" id="3.40.50.720:FF:000062">
    <property type="entry name" value="Homoserine dehydrogenase"/>
    <property type="match status" value="1"/>
</dbReference>
<dbReference type="EC" id="1.1.1.3" evidence="5 18"/>
<comment type="similarity">
    <text evidence="4 19">Belongs to the homoserine dehydrogenase family.</text>
</comment>
<feature type="domain" description="ACT" evidence="20">
    <location>
        <begin position="351"/>
        <end position="426"/>
    </location>
</feature>
<dbReference type="PANTHER" id="PTHR43331:SF1">
    <property type="entry name" value="HOMOSERINE DEHYDROGENASE"/>
    <property type="match status" value="1"/>
</dbReference>
<dbReference type="SUPFAM" id="SSF55021">
    <property type="entry name" value="ACT-like"/>
    <property type="match status" value="1"/>
</dbReference>
<proteinExistence type="inferred from homology"/>
<comment type="caution">
    <text evidence="21">The sequence shown here is derived from an EMBL/GenBank/DDBJ whole genome shotgun (WGS) entry which is preliminary data.</text>
</comment>
<gene>
    <name evidence="21" type="ORF">FYJ33_11200</name>
</gene>
<evidence type="ECO:0000256" key="9">
    <source>
        <dbReference type="ARBA" id="ARBA00022723"/>
    </source>
</evidence>
<dbReference type="InterPro" id="IPR005106">
    <property type="entry name" value="Asp/hSer_DH_NAD-bd"/>
</dbReference>
<evidence type="ECO:0000256" key="12">
    <source>
        <dbReference type="ARBA" id="ARBA00023027"/>
    </source>
</evidence>
<dbReference type="AlphaFoldDB" id="A0A7X2T284"/>
<comment type="pathway">
    <text evidence="2 18">Amino-acid biosynthesis; L-threonine biosynthesis; L-threonine from L-aspartate: step 3/5.</text>
</comment>
<keyword evidence="13" id="KW-0915">Sodium</keyword>
<dbReference type="GO" id="GO:0009088">
    <property type="term" value="P:threonine biosynthetic process"/>
    <property type="evidence" value="ECO:0007669"/>
    <property type="project" value="UniProtKB-UniPathway"/>
</dbReference>
<dbReference type="InterPro" id="IPR045865">
    <property type="entry name" value="ACT-like_dom_sf"/>
</dbReference>
<evidence type="ECO:0000256" key="17">
    <source>
        <dbReference type="PIRSR" id="PIRSR000098-2"/>
    </source>
</evidence>
<dbReference type="GO" id="GO:0009086">
    <property type="term" value="P:methionine biosynthetic process"/>
    <property type="evidence" value="ECO:0007669"/>
    <property type="project" value="UniProtKB-KW"/>
</dbReference>
<keyword evidence="7 18" id="KW-0028">Amino-acid biosynthesis</keyword>
<dbReference type="InterPro" id="IPR002912">
    <property type="entry name" value="ACT_dom"/>
</dbReference>
<dbReference type="Proteomes" id="UP000460287">
    <property type="component" value="Unassembled WGS sequence"/>
</dbReference>
<evidence type="ECO:0000256" key="14">
    <source>
        <dbReference type="ARBA" id="ARBA00023167"/>
    </source>
</evidence>
<dbReference type="InterPro" id="IPR036291">
    <property type="entry name" value="NAD(P)-bd_dom_sf"/>
</dbReference>
<dbReference type="Pfam" id="PF01842">
    <property type="entry name" value="ACT"/>
    <property type="match status" value="1"/>
</dbReference>
<dbReference type="CDD" id="cd04881">
    <property type="entry name" value="ACT_HSDH-Hom"/>
    <property type="match status" value="1"/>
</dbReference>
<keyword evidence="22" id="KW-1185">Reference proteome</keyword>
<dbReference type="PROSITE" id="PS01042">
    <property type="entry name" value="HOMOSER_DHGENASE"/>
    <property type="match status" value="1"/>
</dbReference>
<evidence type="ECO:0000256" key="2">
    <source>
        <dbReference type="ARBA" id="ARBA00005056"/>
    </source>
</evidence>
<organism evidence="21 22">
    <name type="scientific">Inconstantimicrobium porci</name>
    <dbReference type="NCBI Taxonomy" id="2652291"/>
    <lineage>
        <taxon>Bacteria</taxon>
        <taxon>Bacillati</taxon>
        <taxon>Bacillota</taxon>
        <taxon>Clostridia</taxon>
        <taxon>Eubacteriales</taxon>
        <taxon>Clostridiaceae</taxon>
        <taxon>Inconstantimicrobium</taxon>
    </lineage>
</organism>
<dbReference type="Gene3D" id="3.40.50.720">
    <property type="entry name" value="NAD(P)-binding Rossmann-like Domain"/>
    <property type="match status" value="1"/>
</dbReference>
<evidence type="ECO:0000256" key="11">
    <source>
        <dbReference type="ARBA" id="ARBA00023002"/>
    </source>
</evidence>
<evidence type="ECO:0000256" key="4">
    <source>
        <dbReference type="ARBA" id="ARBA00006753"/>
    </source>
</evidence>
<dbReference type="PROSITE" id="PS51671">
    <property type="entry name" value="ACT"/>
    <property type="match status" value="1"/>
</dbReference>
<evidence type="ECO:0000256" key="8">
    <source>
        <dbReference type="ARBA" id="ARBA00022697"/>
    </source>
</evidence>
<evidence type="ECO:0000256" key="10">
    <source>
        <dbReference type="ARBA" id="ARBA00022857"/>
    </source>
</evidence>
<evidence type="ECO:0000256" key="13">
    <source>
        <dbReference type="ARBA" id="ARBA00023053"/>
    </source>
</evidence>
<evidence type="ECO:0000256" key="16">
    <source>
        <dbReference type="PIRSR" id="PIRSR000098-1"/>
    </source>
</evidence>
<dbReference type="InterPro" id="IPR016204">
    <property type="entry name" value="HDH"/>
</dbReference>
<evidence type="ECO:0000259" key="20">
    <source>
        <dbReference type="PROSITE" id="PS51671"/>
    </source>
</evidence>
<keyword evidence="12" id="KW-0520">NAD</keyword>
<dbReference type="GO" id="GO:0046872">
    <property type="term" value="F:metal ion binding"/>
    <property type="evidence" value="ECO:0007669"/>
    <property type="project" value="UniProtKB-KW"/>
</dbReference>
<dbReference type="SUPFAM" id="SSF55347">
    <property type="entry name" value="Glyceraldehyde-3-phosphate dehydrogenase-like, C-terminal domain"/>
    <property type="match status" value="1"/>
</dbReference>
<evidence type="ECO:0000313" key="21">
    <source>
        <dbReference type="EMBL" id="MSR91950.1"/>
    </source>
</evidence>
<dbReference type="NCBIfam" id="NF004976">
    <property type="entry name" value="PRK06349.1"/>
    <property type="match status" value="1"/>
</dbReference>
<evidence type="ECO:0000256" key="5">
    <source>
        <dbReference type="ARBA" id="ARBA00013213"/>
    </source>
</evidence>
<feature type="binding site" evidence="17">
    <location>
        <position position="191"/>
    </location>
    <ligand>
        <name>L-homoserine</name>
        <dbReference type="ChEBI" id="CHEBI:57476"/>
    </ligand>
</feature>
<dbReference type="GO" id="GO:0004412">
    <property type="term" value="F:homoserine dehydrogenase activity"/>
    <property type="evidence" value="ECO:0007669"/>
    <property type="project" value="UniProtKB-EC"/>
</dbReference>
<keyword evidence="11 18" id="KW-0560">Oxidoreductase</keyword>
<dbReference type="PIRSF" id="PIRSF000098">
    <property type="entry name" value="Homoser_dehydrog"/>
    <property type="match status" value="1"/>
</dbReference>
<sequence>MEKLKIALLGLGNVGSGVYKILTTNKKIIEKRSGYEIEVAKILVRNKNKKRNVDVDSSLITTNFEDILNDDEISIVVELIGGENPAKDYILKSLEKKKHIVTANKLLMAKCGTEIFKKAQEIGCVHVCYEASVAGGIPIIQGINEALTGNKIQQVIGILNGTTNYILSEMDTKGMSFEAALKDAKAKGYAEADPTSDIEGFDAVYKLDILTALCFNKKVADDKIFREGITKISKCDIELAKEFGYKIKLLAIGKINDGKLEISVHPAMIPTDHPLANVNGSYNAIMIKGDAVGDLMFYGKGAGDLPTGSAVVGDIISVAKNLNNKPNCLDLFDENDDEILKDFGDSVAEYYLRMNVLDTPGTLAEITSLFALNKISILSLIQRGNRTDGKTDIIFMTHKTKEKSIRSFVKAFENLTDKFKVENIIRIENLD</sequence>
<keyword evidence="10 17" id="KW-0521">NADP</keyword>
<comment type="catalytic activity">
    <reaction evidence="15">
        <text>L-homoserine + NADP(+) = L-aspartate 4-semialdehyde + NADPH + H(+)</text>
        <dbReference type="Rhea" id="RHEA:15761"/>
        <dbReference type="ChEBI" id="CHEBI:15378"/>
        <dbReference type="ChEBI" id="CHEBI:57476"/>
        <dbReference type="ChEBI" id="CHEBI:57783"/>
        <dbReference type="ChEBI" id="CHEBI:58349"/>
        <dbReference type="ChEBI" id="CHEBI:537519"/>
        <dbReference type="EC" id="1.1.1.3"/>
    </reaction>
    <physiologicalReaction direction="right-to-left" evidence="15">
        <dbReference type="Rhea" id="RHEA:15763"/>
    </physiologicalReaction>
</comment>
<dbReference type="PANTHER" id="PTHR43331">
    <property type="entry name" value="HOMOSERINE DEHYDROGENASE"/>
    <property type="match status" value="1"/>
</dbReference>
<dbReference type="Gene3D" id="3.30.360.10">
    <property type="entry name" value="Dihydrodipicolinate Reductase, domain 2"/>
    <property type="match status" value="1"/>
</dbReference>
<keyword evidence="14 18" id="KW-0486">Methionine biosynthesis</keyword>
<evidence type="ECO:0000256" key="19">
    <source>
        <dbReference type="RuleBase" id="RU004171"/>
    </source>
</evidence>
<dbReference type="RefSeq" id="WP_154531851.1">
    <property type="nucleotide sequence ID" value="NZ_JAQXTV010000250.1"/>
</dbReference>
<dbReference type="InterPro" id="IPR001342">
    <property type="entry name" value="HDH_cat"/>
</dbReference>
<dbReference type="SUPFAM" id="SSF51735">
    <property type="entry name" value="NAD(P)-binding Rossmann-fold domains"/>
    <property type="match status" value="1"/>
</dbReference>
<reference evidence="21 22" key="1">
    <citation type="submission" date="2019-08" db="EMBL/GenBank/DDBJ databases">
        <title>In-depth cultivation of the pig gut microbiome towards novel bacterial diversity and tailored functional studies.</title>
        <authorList>
            <person name="Wylensek D."/>
            <person name="Hitch T.C.A."/>
            <person name="Clavel T."/>
        </authorList>
    </citation>
    <scope>NUCLEOTIDE SEQUENCE [LARGE SCALE GENOMIC DNA]</scope>
    <source>
        <strain evidence="21 22">WCA-383-APC-5B</strain>
    </source>
</reference>
<evidence type="ECO:0000256" key="15">
    <source>
        <dbReference type="ARBA" id="ARBA00048841"/>
    </source>
</evidence>
<accession>A0A7X2T284</accession>
<evidence type="ECO:0000256" key="6">
    <source>
        <dbReference type="ARBA" id="ARBA00013376"/>
    </source>
</evidence>
<dbReference type="Gene3D" id="3.30.70.260">
    <property type="match status" value="1"/>
</dbReference>
<dbReference type="FunFam" id="3.30.360.10:FF:000005">
    <property type="entry name" value="Homoserine dehydrogenase"/>
    <property type="match status" value="1"/>
</dbReference>
<dbReference type="GO" id="GO:0050661">
    <property type="term" value="F:NADP binding"/>
    <property type="evidence" value="ECO:0007669"/>
    <property type="project" value="InterPro"/>
</dbReference>
<keyword evidence="9" id="KW-0479">Metal-binding</keyword>
<comment type="pathway">
    <text evidence="3 18">Amino-acid biosynthesis; L-methionine biosynthesis via de novo pathway; L-homoserine from L-aspartate: step 3/3.</text>
</comment>
<evidence type="ECO:0000256" key="7">
    <source>
        <dbReference type="ARBA" id="ARBA00022605"/>
    </source>
</evidence>
<feature type="binding site" evidence="17">
    <location>
        <position position="105"/>
    </location>
    <ligand>
        <name>NADPH</name>
        <dbReference type="ChEBI" id="CHEBI:57783"/>
    </ligand>
</feature>
<dbReference type="EMBL" id="VULX01000018">
    <property type="protein sequence ID" value="MSR91950.1"/>
    <property type="molecule type" value="Genomic_DNA"/>
</dbReference>